<dbReference type="SUPFAM" id="SSF51556">
    <property type="entry name" value="Metallo-dependent hydrolases"/>
    <property type="match status" value="1"/>
</dbReference>
<dbReference type="STRING" id="6832.A0A553P4Y5"/>
<dbReference type="OMA" id="FDIACHA"/>
<comment type="caution">
    <text evidence="3">The sequence shown here is derived from an EMBL/GenBank/DDBJ whole genome shotgun (WGS) entry which is preliminary data.</text>
</comment>
<dbReference type="Proteomes" id="UP000318571">
    <property type="component" value="Chromosome 7"/>
</dbReference>
<reference evidence="3 4" key="1">
    <citation type="journal article" date="2018" name="Nat. Ecol. Evol.">
        <title>Genomic signatures of mitonuclear coevolution across populations of Tigriopus californicus.</title>
        <authorList>
            <person name="Barreto F.S."/>
            <person name="Watson E.T."/>
            <person name="Lima T.G."/>
            <person name="Willett C.S."/>
            <person name="Edmands S."/>
            <person name="Li W."/>
            <person name="Burton R.S."/>
        </authorList>
    </citation>
    <scope>NUCLEOTIDE SEQUENCE [LARGE SCALE GENOMIC DNA]</scope>
    <source>
        <strain evidence="3 4">San Diego</strain>
    </source>
</reference>
<evidence type="ECO:0000256" key="1">
    <source>
        <dbReference type="SAM" id="SignalP"/>
    </source>
</evidence>
<organism evidence="3 4">
    <name type="scientific">Tigriopus californicus</name>
    <name type="common">Marine copepod</name>
    <dbReference type="NCBI Taxonomy" id="6832"/>
    <lineage>
        <taxon>Eukaryota</taxon>
        <taxon>Metazoa</taxon>
        <taxon>Ecdysozoa</taxon>
        <taxon>Arthropoda</taxon>
        <taxon>Crustacea</taxon>
        <taxon>Multicrustacea</taxon>
        <taxon>Hexanauplia</taxon>
        <taxon>Copepoda</taxon>
        <taxon>Harpacticoida</taxon>
        <taxon>Harpacticidae</taxon>
        <taxon>Tigriopus</taxon>
    </lineage>
</organism>
<dbReference type="Gene3D" id="2.30.40.10">
    <property type="entry name" value="Urease, subunit C, domain 1"/>
    <property type="match status" value="1"/>
</dbReference>
<dbReference type="SUPFAM" id="SSF51338">
    <property type="entry name" value="Composite domain of metallo-dependent hydrolases"/>
    <property type="match status" value="1"/>
</dbReference>
<sequence>MINRTLCLVLGSFWFGVALGADYNCSAGIGKFKGKCYNCPYNAFECNRAGPSVIFTNGVIYTADNTDPNWHINPKESMVVKNGKIVFVGTEDQALQQIVVGETRVVDLGGKTVLPGFHDPHMHPLEANHKAAGTCELQRDTKPEDQLHVFEEGCFHNQKGTNWTLGWGHSVYTLLEYVADNPGKNPKDLLDPLIVDDLGNAIPAVMMEFTSHSVWVNSKALELAGVTKDTKNENGNIYMKNPNTGEPNGIVLENAGIEMFEKALDPKMYPNLRQMNYDAALASLFVLAKHGITSAVDARNYWKREHDKAWEKVEAEGKLTAKMILSMWAYPAMNDTEQIAKLKSFFQRNPAKRLKKSQIKVYMDGILPTRTAKVLEPYVRKDPDLQIGDHGMNYFTENRLFEYLSQLQNLNGGEGYDFIIHQVGDGAGREALNAIEDAKPDATVETRHKLTHVELLNTKDIPRFKTLGVIADGQVAGTFTMPGSPGHKELESFVGKAKAHDTIPLKSLVDSGAKVTMSSDYDVSDVNPFNGLANALQRSDQSIDLKVRV</sequence>
<dbReference type="EMBL" id="VCGU01000008">
    <property type="protein sequence ID" value="TRY72738.1"/>
    <property type="molecule type" value="Genomic_DNA"/>
</dbReference>
<feature type="domain" description="Amidohydrolase 3" evidence="2">
    <location>
        <begin position="104"/>
        <end position="538"/>
    </location>
</feature>
<protein>
    <recommendedName>
        <fullName evidence="2">Amidohydrolase 3 domain-containing protein</fullName>
    </recommendedName>
</protein>
<dbReference type="Gene3D" id="3.10.310.70">
    <property type="match status" value="1"/>
</dbReference>
<name>A0A553P4Y5_TIGCA</name>
<dbReference type="PANTHER" id="PTHR22642">
    <property type="entry name" value="IMIDAZOLONEPROPIONASE"/>
    <property type="match status" value="1"/>
</dbReference>
<proteinExistence type="predicted"/>
<keyword evidence="1" id="KW-0732">Signal</keyword>
<evidence type="ECO:0000259" key="2">
    <source>
        <dbReference type="Pfam" id="PF07969"/>
    </source>
</evidence>
<evidence type="ECO:0000313" key="4">
    <source>
        <dbReference type="Proteomes" id="UP000318571"/>
    </source>
</evidence>
<dbReference type="AlphaFoldDB" id="A0A553P4Y5"/>
<dbReference type="Gene3D" id="3.20.20.140">
    <property type="entry name" value="Metal-dependent hydrolases"/>
    <property type="match status" value="1"/>
</dbReference>
<dbReference type="InterPro" id="IPR032466">
    <property type="entry name" value="Metal_Hydrolase"/>
</dbReference>
<accession>A0A553P4Y5</accession>
<dbReference type="GO" id="GO:0016810">
    <property type="term" value="F:hydrolase activity, acting on carbon-nitrogen (but not peptide) bonds"/>
    <property type="evidence" value="ECO:0007669"/>
    <property type="project" value="InterPro"/>
</dbReference>
<feature type="signal peptide" evidence="1">
    <location>
        <begin position="1"/>
        <end position="20"/>
    </location>
</feature>
<dbReference type="Pfam" id="PF07969">
    <property type="entry name" value="Amidohydro_3"/>
    <property type="match status" value="1"/>
</dbReference>
<keyword evidence="4" id="KW-1185">Reference proteome</keyword>
<evidence type="ECO:0000313" key="3">
    <source>
        <dbReference type="EMBL" id="TRY72738.1"/>
    </source>
</evidence>
<dbReference type="InterPro" id="IPR013108">
    <property type="entry name" value="Amidohydro_3"/>
</dbReference>
<dbReference type="InterPro" id="IPR011059">
    <property type="entry name" value="Metal-dep_hydrolase_composite"/>
</dbReference>
<dbReference type="PANTHER" id="PTHR22642:SF2">
    <property type="entry name" value="PROTEIN LONG AFTER FAR-RED 3"/>
    <property type="match status" value="1"/>
</dbReference>
<gene>
    <name evidence="3" type="ORF">TCAL_11180</name>
</gene>
<feature type="chain" id="PRO_5021806336" description="Amidohydrolase 3 domain-containing protein" evidence="1">
    <location>
        <begin position="21"/>
        <end position="549"/>
    </location>
</feature>